<evidence type="ECO:0000313" key="2">
    <source>
        <dbReference type="Proteomes" id="UP000807504"/>
    </source>
</evidence>
<evidence type="ECO:0000313" key="1">
    <source>
        <dbReference type="EMBL" id="KAF8789967.1"/>
    </source>
</evidence>
<keyword evidence="2" id="KW-1185">Reference proteome</keyword>
<dbReference type="Proteomes" id="UP000807504">
    <property type="component" value="Unassembled WGS sequence"/>
</dbReference>
<sequence length="88" mass="10374">MVQMSPICLSFVSQNLTITNLRTVLSGKPNVKRWYFEADYLYSSRDTFQLIILENDMLCEKRRSLKTKFGFLQSCIVFENKWIVGIKK</sequence>
<dbReference type="AlphaFoldDB" id="A0A8T0FF82"/>
<reference evidence="1" key="1">
    <citation type="journal article" date="2020" name="bioRxiv">
        <title>Chromosome-level reference genome of the European wasp spider Argiope bruennichi: a resource for studies on range expansion and evolutionary adaptation.</title>
        <authorList>
            <person name="Sheffer M.M."/>
            <person name="Hoppe A."/>
            <person name="Krehenwinkel H."/>
            <person name="Uhl G."/>
            <person name="Kuss A.W."/>
            <person name="Jensen L."/>
            <person name="Jensen C."/>
            <person name="Gillespie R.G."/>
            <person name="Hoff K.J."/>
            <person name="Prost S."/>
        </authorList>
    </citation>
    <scope>NUCLEOTIDE SEQUENCE</scope>
</reference>
<gene>
    <name evidence="1" type="ORF">HNY73_005061</name>
</gene>
<accession>A0A8T0FF82</accession>
<comment type="caution">
    <text evidence="1">The sequence shown here is derived from an EMBL/GenBank/DDBJ whole genome shotgun (WGS) entry which is preliminary data.</text>
</comment>
<name>A0A8T0FF82_ARGBR</name>
<proteinExistence type="predicted"/>
<reference evidence="1" key="2">
    <citation type="submission" date="2020-06" db="EMBL/GenBank/DDBJ databases">
        <authorList>
            <person name="Sheffer M."/>
        </authorList>
    </citation>
    <scope>NUCLEOTIDE SEQUENCE</scope>
</reference>
<organism evidence="1 2">
    <name type="scientific">Argiope bruennichi</name>
    <name type="common">Wasp spider</name>
    <name type="synonym">Aranea bruennichi</name>
    <dbReference type="NCBI Taxonomy" id="94029"/>
    <lineage>
        <taxon>Eukaryota</taxon>
        <taxon>Metazoa</taxon>
        <taxon>Ecdysozoa</taxon>
        <taxon>Arthropoda</taxon>
        <taxon>Chelicerata</taxon>
        <taxon>Arachnida</taxon>
        <taxon>Araneae</taxon>
        <taxon>Araneomorphae</taxon>
        <taxon>Entelegynae</taxon>
        <taxon>Araneoidea</taxon>
        <taxon>Araneidae</taxon>
        <taxon>Argiope</taxon>
    </lineage>
</organism>
<protein>
    <submittedName>
        <fullName evidence="1">Uncharacterized protein</fullName>
    </submittedName>
</protein>
<dbReference type="EMBL" id="JABXBU010000011">
    <property type="protein sequence ID" value="KAF8789967.1"/>
    <property type="molecule type" value="Genomic_DNA"/>
</dbReference>